<accession>A0A2H0NGY4</accession>
<dbReference type="Proteomes" id="UP000228867">
    <property type="component" value="Unassembled WGS sequence"/>
</dbReference>
<comment type="caution">
    <text evidence="1">The sequence shown here is derived from an EMBL/GenBank/DDBJ whole genome shotgun (WGS) entry which is preliminary data.</text>
</comment>
<proteinExistence type="predicted"/>
<dbReference type="AlphaFoldDB" id="A0A2H0NGY4"/>
<reference evidence="1 2" key="1">
    <citation type="submission" date="2017-09" db="EMBL/GenBank/DDBJ databases">
        <title>Depth-based differentiation of microbial function through sediment-hosted aquifers and enrichment of novel symbionts in the deep terrestrial subsurface.</title>
        <authorList>
            <person name="Probst A.J."/>
            <person name="Ladd B."/>
            <person name="Jarett J.K."/>
            <person name="Geller-Mcgrath D.E."/>
            <person name="Sieber C.M."/>
            <person name="Emerson J.B."/>
            <person name="Anantharaman K."/>
            <person name="Thomas B.C."/>
            <person name="Malmstrom R."/>
            <person name="Stieglmeier M."/>
            <person name="Klingl A."/>
            <person name="Woyke T."/>
            <person name="Ryan C.M."/>
            <person name="Banfield J.F."/>
        </authorList>
    </citation>
    <scope>NUCLEOTIDE SEQUENCE [LARGE SCALE GENOMIC DNA]</scope>
    <source>
        <strain evidence="1">CG11_big_fil_rev_8_21_14_0_20_38_23</strain>
    </source>
</reference>
<dbReference type="EMBL" id="PCWR01000029">
    <property type="protein sequence ID" value="PIR07415.1"/>
    <property type="molecule type" value="Genomic_DNA"/>
</dbReference>
<gene>
    <name evidence="1" type="ORF">COV54_01275</name>
</gene>
<evidence type="ECO:0000313" key="1">
    <source>
        <dbReference type="EMBL" id="PIR07415.1"/>
    </source>
</evidence>
<organism evidence="1 2">
    <name type="scientific">Candidatus Jorgensenbacteria bacterium CG11_big_fil_rev_8_21_14_0_20_38_23</name>
    <dbReference type="NCBI Taxonomy" id="1974594"/>
    <lineage>
        <taxon>Bacteria</taxon>
        <taxon>Candidatus Joergenseniibacteriota</taxon>
    </lineage>
</organism>
<sequence length="117" mass="14198">MKAVKRERIELQWFIEPLDEETNEILAKILPEENAIFGCRNGKKRTRHNVWLCQCFDDVRRLLRSRLSRGLEFKIFYRQKGEREITECALLSRVPRRRLSRISGEKKQKRKTRRRSP</sequence>
<protein>
    <submittedName>
        <fullName evidence="1">Uncharacterized protein</fullName>
    </submittedName>
</protein>
<name>A0A2H0NGY4_9BACT</name>
<evidence type="ECO:0000313" key="2">
    <source>
        <dbReference type="Proteomes" id="UP000228867"/>
    </source>
</evidence>